<dbReference type="InterPro" id="IPR001849">
    <property type="entry name" value="PH_domain"/>
</dbReference>
<evidence type="ECO:0000256" key="1">
    <source>
        <dbReference type="SAM" id="MobiDB-lite"/>
    </source>
</evidence>
<reference evidence="3 4" key="1">
    <citation type="submission" date="2021-04" db="EMBL/GenBank/DDBJ databases">
        <authorList>
            <person name="Bliznina A."/>
        </authorList>
    </citation>
    <scope>NUCLEOTIDE SEQUENCE [LARGE SCALE GENOMIC DNA]</scope>
</reference>
<gene>
    <name evidence="3" type="ORF">OKIOD_LOCUS11676</name>
</gene>
<dbReference type="SMART" id="SM00233">
    <property type="entry name" value="PH"/>
    <property type="match status" value="1"/>
</dbReference>
<feature type="domain" description="PH" evidence="2">
    <location>
        <begin position="483"/>
        <end position="572"/>
    </location>
</feature>
<feature type="compositionally biased region" description="Basic and acidic residues" evidence="1">
    <location>
        <begin position="212"/>
        <end position="227"/>
    </location>
</feature>
<protein>
    <submittedName>
        <fullName evidence="3">Oidioi.mRNA.OKI2018_I69.chr1.g2911.t2.cds</fullName>
    </submittedName>
</protein>
<sequence>MAYMTRMGGDYRAEFSDYGSVAASVIDQLPIEEILKRNTRKTTLETLRSNGIILEDDLAELTDTQLELMGINMVERRKVLAQTDSIRRRKRRLSQIRERVDISCRETHKRASKIFLENPLENTPNPSFGKIRYSTYGLLCLPDQNEMSRLRGAINPTSTDKSTALKRTTSMPTAKPRRLLEKKHSVDEKNMDSKSLDSVGGFITDGDSIGTSEEHDGPLSSTIKDDGFETESSQAHSELPIPDLEGLKRELTIKLARPVPIRPRREDSAPQTPAAIATSIRLMGIWHAFHILDRAASGKSIDIIDLRKLVRLASAHSGEKNPETILRELERRENSTRNFGYVDLKDMLVSHYSSNPLGIVPEALETEVWEDYFQETISKVANENGISLTVCFLLWQVFNRLADEFHYPPRLERPDMQKILQKTTRFFSKTHARYECLNERDYEPIPFLDFLLILYREAKNENMNGKDPSLELAKELHTVFVLEELRAGSLSKRVNALKWNKRFFSVVPFELRWWPNAKREGQPRTFPLDQNTKITQNGTKLDVVNGKRRLRLKGSDDKSVMRWTTAISLVYRAHATTLTPRQSQLVERRQGGSSPNQTIHV</sequence>
<evidence type="ECO:0000313" key="3">
    <source>
        <dbReference type="EMBL" id="CAG5106594.1"/>
    </source>
</evidence>
<feature type="compositionally biased region" description="Polar residues" evidence="1">
    <location>
        <begin position="155"/>
        <end position="172"/>
    </location>
</feature>
<name>A0ABN7SXZ5_OIKDI</name>
<keyword evidence="4" id="KW-1185">Reference proteome</keyword>
<dbReference type="PROSITE" id="PS50003">
    <property type="entry name" value="PH_DOMAIN"/>
    <property type="match status" value="1"/>
</dbReference>
<dbReference type="SUPFAM" id="SSF50729">
    <property type="entry name" value="PH domain-like"/>
    <property type="match status" value="1"/>
</dbReference>
<accession>A0ABN7SXZ5</accession>
<feature type="compositionally biased region" description="Basic and acidic residues" evidence="1">
    <location>
        <begin position="178"/>
        <end position="195"/>
    </location>
</feature>
<dbReference type="Proteomes" id="UP001158576">
    <property type="component" value="Chromosome 1"/>
</dbReference>
<feature type="region of interest" description="Disordered" evidence="1">
    <location>
        <begin position="151"/>
        <end position="240"/>
    </location>
</feature>
<proteinExistence type="predicted"/>
<organism evidence="3 4">
    <name type="scientific">Oikopleura dioica</name>
    <name type="common">Tunicate</name>
    <dbReference type="NCBI Taxonomy" id="34765"/>
    <lineage>
        <taxon>Eukaryota</taxon>
        <taxon>Metazoa</taxon>
        <taxon>Chordata</taxon>
        <taxon>Tunicata</taxon>
        <taxon>Appendicularia</taxon>
        <taxon>Copelata</taxon>
        <taxon>Oikopleuridae</taxon>
        <taxon>Oikopleura</taxon>
    </lineage>
</organism>
<evidence type="ECO:0000313" key="4">
    <source>
        <dbReference type="Proteomes" id="UP001158576"/>
    </source>
</evidence>
<feature type="region of interest" description="Disordered" evidence="1">
    <location>
        <begin position="581"/>
        <end position="601"/>
    </location>
</feature>
<evidence type="ECO:0000259" key="2">
    <source>
        <dbReference type="PROSITE" id="PS50003"/>
    </source>
</evidence>
<dbReference type="EMBL" id="OU015566">
    <property type="protein sequence ID" value="CAG5106594.1"/>
    <property type="molecule type" value="Genomic_DNA"/>
</dbReference>